<evidence type="ECO:0000313" key="2">
    <source>
        <dbReference type="Proteomes" id="UP000049455"/>
    </source>
</evidence>
<accession>A0A0M7BB83</accession>
<dbReference type="AlphaFoldDB" id="A0A0M7BB83"/>
<dbReference type="InterPro" id="IPR029063">
    <property type="entry name" value="SAM-dependent_MTases_sf"/>
</dbReference>
<dbReference type="EMBL" id="CYPR01000109">
    <property type="protein sequence ID" value="CUH39072.1"/>
    <property type="molecule type" value="Genomic_DNA"/>
</dbReference>
<proteinExistence type="predicted"/>
<reference evidence="1 2" key="1">
    <citation type="submission" date="2015-09" db="EMBL/GenBank/DDBJ databases">
        <authorList>
            <person name="Jackson K.R."/>
            <person name="Lunt B.L."/>
            <person name="Fisher J.N.B."/>
            <person name="Gardner A.V."/>
            <person name="Bailey M.E."/>
            <person name="Deus L.M."/>
            <person name="Earl A.S."/>
            <person name="Gibby P.D."/>
            <person name="Hartmann K.A."/>
            <person name="Liu J.E."/>
            <person name="Manci A.M."/>
            <person name="Nielsen D.A."/>
            <person name="Solomon M.B."/>
            <person name="Breakwell D.P."/>
            <person name="Burnett S.H."/>
            <person name="Grose J.H."/>
        </authorList>
    </citation>
    <scope>NUCLEOTIDE SEQUENCE [LARGE SCALE GENOMIC DNA]</scope>
    <source>
        <strain evidence="1 2">CECT 7799</strain>
    </source>
</reference>
<organism evidence="1 2">
    <name type="scientific">Jannaschia seosinensis</name>
    <dbReference type="NCBI Taxonomy" id="313367"/>
    <lineage>
        <taxon>Bacteria</taxon>
        <taxon>Pseudomonadati</taxon>
        <taxon>Pseudomonadota</taxon>
        <taxon>Alphaproteobacteria</taxon>
        <taxon>Rhodobacterales</taxon>
        <taxon>Roseobacteraceae</taxon>
        <taxon>Jannaschia</taxon>
    </lineage>
</organism>
<dbReference type="Gene3D" id="3.40.50.150">
    <property type="entry name" value="Vaccinia Virus protein VP39"/>
    <property type="match status" value="1"/>
</dbReference>
<evidence type="ECO:0000313" key="1">
    <source>
        <dbReference type="EMBL" id="CUH39072.1"/>
    </source>
</evidence>
<dbReference type="Pfam" id="PF02353">
    <property type="entry name" value="CMAS"/>
    <property type="match status" value="1"/>
</dbReference>
<dbReference type="STRING" id="313367.JSE7799_01791"/>
<name>A0A0M7BB83_9RHOB</name>
<gene>
    <name evidence="1" type="ORF">JSE7799_01791</name>
</gene>
<keyword evidence="2" id="KW-1185">Reference proteome</keyword>
<dbReference type="Proteomes" id="UP000049455">
    <property type="component" value="Unassembled WGS sequence"/>
</dbReference>
<dbReference type="SUPFAM" id="SSF53335">
    <property type="entry name" value="S-adenosyl-L-methionine-dependent methyltransferases"/>
    <property type="match status" value="1"/>
</dbReference>
<protein>
    <submittedName>
        <fullName evidence="1">Mycolic acid cyclopropane synthetase</fullName>
    </submittedName>
</protein>
<sequence length="173" mass="19720">MRSGRLDIVLPEGRCFRHEGAAIRPPAELIVGKPDAIAHSFARGIRARWVISPKVGYVFIQQVAGLGLLRVWEKLSFYMVRNTQRHTRRNLATHYDFGNSFCRIWLDEMSTCSAKLFETGQNSVEAALTANYASIVDRMELIEGEICFRNRLRLGRIRKMRGRQAGLRVIGLT</sequence>